<feature type="compositionally biased region" description="Low complexity" evidence="1">
    <location>
        <begin position="72"/>
        <end position="84"/>
    </location>
</feature>
<comment type="caution">
    <text evidence="2">The sequence shown here is derived from an EMBL/GenBank/DDBJ whole genome shotgun (WGS) entry which is preliminary data.</text>
</comment>
<dbReference type="AlphaFoldDB" id="A0A212FBE9"/>
<dbReference type="EMBL" id="AGBW02009344">
    <property type="protein sequence ID" value="OWR51065.1"/>
    <property type="molecule type" value="Genomic_DNA"/>
</dbReference>
<accession>A0A212FBE9</accession>
<dbReference type="InParanoid" id="A0A212FBE9"/>
<evidence type="ECO:0000256" key="1">
    <source>
        <dbReference type="SAM" id="MobiDB-lite"/>
    </source>
</evidence>
<evidence type="ECO:0000313" key="3">
    <source>
        <dbReference type="Proteomes" id="UP000007151"/>
    </source>
</evidence>
<gene>
    <name evidence="2" type="ORF">KGM_210280</name>
</gene>
<dbReference type="Proteomes" id="UP000007151">
    <property type="component" value="Unassembled WGS sequence"/>
</dbReference>
<keyword evidence="3" id="KW-1185">Reference proteome</keyword>
<protein>
    <submittedName>
        <fullName evidence="2">Uncharacterized protein</fullName>
    </submittedName>
</protein>
<reference evidence="2 3" key="1">
    <citation type="journal article" date="2011" name="Cell">
        <title>The monarch butterfly genome yields insights into long-distance migration.</title>
        <authorList>
            <person name="Zhan S."/>
            <person name="Merlin C."/>
            <person name="Boore J.L."/>
            <person name="Reppert S.M."/>
        </authorList>
    </citation>
    <scope>NUCLEOTIDE SEQUENCE [LARGE SCALE GENOMIC DNA]</scope>
    <source>
        <strain evidence="2">F-2</strain>
    </source>
</reference>
<proteinExistence type="predicted"/>
<name>A0A212FBE9_DANPL</name>
<evidence type="ECO:0000313" key="2">
    <source>
        <dbReference type="EMBL" id="OWR51065.1"/>
    </source>
</evidence>
<feature type="region of interest" description="Disordered" evidence="1">
    <location>
        <begin position="60"/>
        <end position="84"/>
    </location>
</feature>
<feature type="compositionally biased region" description="Polar residues" evidence="1">
    <location>
        <begin position="60"/>
        <end position="71"/>
    </location>
</feature>
<feature type="region of interest" description="Disordered" evidence="1">
    <location>
        <begin position="1"/>
        <end position="29"/>
    </location>
</feature>
<sequence>MSDIKLEQPRKKEFNKEEIGKTTDTRPMDANEELDLGCNSFFNDCFNCCCGCEKFDAGSGYQSDDSPNGGWNNSDDYINDNNSENYDSGDNDCYGNIDTNFGDCDSGGGFESGGCDSGGGFDSGTTD</sequence>
<organism evidence="2 3">
    <name type="scientific">Danaus plexippus plexippus</name>
    <dbReference type="NCBI Taxonomy" id="278856"/>
    <lineage>
        <taxon>Eukaryota</taxon>
        <taxon>Metazoa</taxon>
        <taxon>Ecdysozoa</taxon>
        <taxon>Arthropoda</taxon>
        <taxon>Hexapoda</taxon>
        <taxon>Insecta</taxon>
        <taxon>Pterygota</taxon>
        <taxon>Neoptera</taxon>
        <taxon>Endopterygota</taxon>
        <taxon>Lepidoptera</taxon>
        <taxon>Glossata</taxon>
        <taxon>Ditrysia</taxon>
        <taxon>Papilionoidea</taxon>
        <taxon>Nymphalidae</taxon>
        <taxon>Danainae</taxon>
        <taxon>Danaini</taxon>
        <taxon>Danaina</taxon>
        <taxon>Danaus</taxon>
        <taxon>Danaus</taxon>
    </lineage>
</organism>
<dbReference type="KEGG" id="dpl:KGM_210280"/>